<feature type="active site" description="Nucleophile" evidence="4">
    <location>
        <position position="432"/>
    </location>
</feature>
<dbReference type="InterPro" id="IPR012340">
    <property type="entry name" value="NA-bd_OB-fold"/>
</dbReference>
<dbReference type="PROSITE" id="PS01230">
    <property type="entry name" value="TRMA_1"/>
    <property type="match status" value="1"/>
</dbReference>
<feature type="active site" evidence="5">
    <location>
        <position position="432"/>
    </location>
</feature>
<dbReference type="SUPFAM" id="SSF50249">
    <property type="entry name" value="Nucleic acid-binding proteins"/>
    <property type="match status" value="1"/>
</dbReference>
<dbReference type="AlphaFoldDB" id="A0A1E3UK37"/>
<sequence length="476" mass="52818">MDIKKNDILTVEITDTGTEGEGIGKLALPAPDAADTEEKAGGKAAGFTLFVKDAVIGDTVQVKVMKAKKNYAYAKLEKVLVPSPFRVQPPCAFHRQCGGCQLQSLSYEKQLEFKQNKIRNNLVRIGGFDPEKIDSCMEPIIGMEDPWHYRNKAQFPFGYDKEGNVVTGFYAGRSHTIIPNADCALGVEENQEILEIILRFMKKYGVPAYEEVSGKGLLRHVLIRKGFASGQLMVCLIINGKKLPEEQRLADELWKIPGMTSVSVNVNMERTNVIMGKKVRVLKGEEKIEDSIGDVVFRISPLSFYQVNPVQTRKLYGQALEYAGLTGEETVWDLYCGIGTISLFLAQKAKKVYGVEIVPEAIADAKENAVRNGITNTEFYVGKAEEVLPRKYEADGVYAGVIVVDPPRKGCDEKCLETMVRMRPGRIVYVSCDSATLGRDLKYLGENGYEVARVRGVDQFPGTTHVETVTLLVRKP</sequence>
<dbReference type="FunFam" id="3.40.50.150:FF:000009">
    <property type="entry name" value="23S rRNA (Uracil(1939)-C(5))-methyltransferase RlmD"/>
    <property type="match status" value="1"/>
</dbReference>
<dbReference type="PANTHER" id="PTHR11061">
    <property type="entry name" value="RNA M5U METHYLTRANSFERASE"/>
    <property type="match status" value="1"/>
</dbReference>
<dbReference type="PROSITE" id="PS50926">
    <property type="entry name" value="TRAM"/>
    <property type="match status" value="1"/>
</dbReference>
<dbReference type="Gene3D" id="2.40.50.1070">
    <property type="match status" value="1"/>
</dbReference>
<evidence type="ECO:0000256" key="4">
    <source>
        <dbReference type="PROSITE-ProRule" id="PRU01024"/>
    </source>
</evidence>
<keyword evidence="2 4" id="KW-0808">Transferase</keyword>
<gene>
    <name evidence="7" type="ORF">BEI59_09125</name>
</gene>
<organism evidence="7 8">
    <name type="scientific">Eisenbergiella tayi</name>
    <dbReference type="NCBI Taxonomy" id="1432052"/>
    <lineage>
        <taxon>Bacteria</taxon>
        <taxon>Bacillati</taxon>
        <taxon>Bacillota</taxon>
        <taxon>Clostridia</taxon>
        <taxon>Lachnospirales</taxon>
        <taxon>Lachnospiraceae</taxon>
        <taxon>Eisenbergiella</taxon>
    </lineage>
</organism>
<dbReference type="GO" id="GO:0070041">
    <property type="term" value="F:rRNA (uridine-C5-)-methyltransferase activity"/>
    <property type="evidence" value="ECO:0007669"/>
    <property type="project" value="TreeGrafter"/>
</dbReference>
<dbReference type="GO" id="GO:0070475">
    <property type="term" value="P:rRNA base methylation"/>
    <property type="evidence" value="ECO:0007669"/>
    <property type="project" value="TreeGrafter"/>
</dbReference>
<proteinExistence type="inferred from homology"/>
<evidence type="ECO:0000259" key="6">
    <source>
        <dbReference type="PROSITE" id="PS50926"/>
    </source>
</evidence>
<dbReference type="Gene3D" id="2.40.50.140">
    <property type="entry name" value="Nucleic acid-binding proteins"/>
    <property type="match status" value="1"/>
</dbReference>
<dbReference type="RefSeq" id="WP_069431543.1">
    <property type="nucleotide sequence ID" value="NZ_MEHA01000005.1"/>
</dbReference>
<reference evidence="7 8" key="1">
    <citation type="submission" date="2016-08" db="EMBL/GenBank/DDBJ databases">
        <authorList>
            <person name="Seilhamer J.J."/>
        </authorList>
    </citation>
    <scope>NUCLEOTIDE SEQUENCE [LARGE SCALE GENOMIC DNA]</scope>
    <source>
        <strain evidence="7 8">NML150140-1</strain>
    </source>
</reference>
<dbReference type="Pfam" id="PF01938">
    <property type="entry name" value="TRAM"/>
    <property type="match status" value="1"/>
</dbReference>
<dbReference type="PANTHER" id="PTHR11061:SF30">
    <property type="entry name" value="TRNA (URACIL(54)-C(5))-METHYLTRANSFERASE"/>
    <property type="match status" value="1"/>
</dbReference>
<comment type="similarity">
    <text evidence="4">Belongs to the class I-like SAM-binding methyltransferase superfamily. RNA M5U methyltransferase family.</text>
</comment>
<protein>
    <submittedName>
        <fullName evidence="7">23S rRNA (Uracil-5-)-methyltransferase RumA</fullName>
    </submittedName>
</protein>
<comment type="caution">
    <text evidence="7">The sequence shown here is derived from an EMBL/GenBank/DDBJ whole genome shotgun (WGS) entry which is preliminary data.</text>
</comment>
<name>A0A1E3UK37_9FIRM</name>
<dbReference type="InterPro" id="IPR029063">
    <property type="entry name" value="SAM-dependent_MTases_sf"/>
</dbReference>
<feature type="domain" description="TRAM" evidence="6">
    <location>
        <begin position="2"/>
        <end position="78"/>
    </location>
</feature>
<dbReference type="EMBL" id="MEHA01000005">
    <property type="protein sequence ID" value="ODR53015.1"/>
    <property type="molecule type" value="Genomic_DNA"/>
</dbReference>
<dbReference type="Gene3D" id="3.40.50.150">
    <property type="entry name" value="Vaccinia Virus protein VP39"/>
    <property type="match status" value="1"/>
</dbReference>
<dbReference type="OrthoDB" id="9804590at2"/>
<dbReference type="Proteomes" id="UP000094271">
    <property type="component" value="Unassembled WGS sequence"/>
</dbReference>
<keyword evidence="1 4" id="KW-0489">Methyltransferase</keyword>
<feature type="binding site" evidence="4">
    <location>
        <position position="356"/>
    </location>
    <ligand>
        <name>S-adenosyl-L-methionine</name>
        <dbReference type="ChEBI" id="CHEBI:59789"/>
    </ligand>
</feature>
<evidence type="ECO:0000313" key="8">
    <source>
        <dbReference type="Proteomes" id="UP000094271"/>
    </source>
</evidence>
<dbReference type="NCBIfam" id="TIGR00479">
    <property type="entry name" value="rumA"/>
    <property type="match status" value="1"/>
</dbReference>
<accession>A0A1E3UK37</accession>
<keyword evidence="3 4" id="KW-0949">S-adenosyl-L-methionine</keyword>
<dbReference type="SUPFAM" id="SSF53335">
    <property type="entry name" value="S-adenosyl-L-methionine-dependent methyltransferases"/>
    <property type="match status" value="1"/>
</dbReference>
<evidence type="ECO:0000256" key="2">
    <source>
        <dbReference type="ARBA" id="ARBA00022679"/>
    </source>
</evidence>
<evidence type="ECO:0000256" key="5">
    <source>
        <dbReference type="PROSITE-ProRule" id="PRU10015"/>
    </source>
</evidence>
<evidence type="ECO:0000313" key="7">
    <source>
        <dbReference type="EMBL" id="ODR53015.1"/>
    </source>
</evidence>
<dbReference type="PROSITE" id="PS51687">
    <property type="entry name" value="SAM_MT_RNA_M5U"/>
    <property type="match status" value="1"/>
</dbReference>
<dbReference type="InterPro" id="IPR002792">
    <property type="entry name" value="TRAM_dom"/>
</dbReference>
<feature type="binding site" evidence="4">
    <location>
        <position position="405"/>
    </location>
    <ligand>
        <name>S-adenosyl-L-methionine</name>
        <dbReference type="ChEBI" id="CHEBI:59789"/>
    </ligand>
</feature>
<evidence type="ECO:0000256" key="1">
    <source>
        <dbReference type="ARBA" id="ARBA00022603"/>
    </source>
</evidence>
<dbReference type="Pfam" id="PF05958">
    <property type="entry name" value="tRNA_U5-meth_tr"/>
    <property type="match status" value="1"/>
</dbReference>
<dbReference type="FunFam" id="2.40.50.1070:FF:000003">
    <property type="entry name" value="23S rRNA (Uracil-5-)-methyltransferase RumA"/>
    <property type="match status" value="1"/>
</dbReference>
<feature type="binding site" evidence="4">
    <location>
        <position position="306"/>
    </location>
    <ligand>
        <name>S-adenosyl-L-methionine</name>
        <dbReference type="ChEBI" id="CHEBI:59789"/>
    </ligand>
</feature>
<dbReference type="InterPro" id="IPR030390">
    <property type="entry name" value="MeTrfase_TrmA_AS"/>
</dbReference>
<dbReference type="CDD" id="cd02440">
    <property type="entry name" value="AdoMet_MTases"/>
    <property type="match status" value="1"/>
</dbReference>
<feature type="binding site" evidence="4">
    <location>
        <position position="335"/>
    </location>
    <ligand>
        <name>S-adenosyl-L-methionine</name>
        <dbReference type="ChEBI" id="CHEBI:59789"/>
    </ligand>
</feature>
<evidence type="ECO:0000256" key="3">
    <source>
        <dbReference type="ARBA" id="ARBA00022691"/>
    </source>
</evidence>
<dbReference type="InterPro" id="IPR010280">
    <property type="entry name" value="U5_MeTrfase_fam"/>
</dbReference>